<accession>A0A1X7V7X8</accession>
<dbReference type="PANTHER" id="PTHR31751">
    <property type="entry name" value="SI:CH211-108C17.2-RELATED-RELATED"/>
    <property type="match status" value="1"/>
</dbReference>
<dbReference type="PANTHER" id="PTHR31751:SF42">
    <property type="entry name" value="PROTEIN CBG10204"/>
    <property type="match status" value="1"/>
</dbReference>
<dbReference type="EnsemblMetazoa" id="Aqu2.1.35607_001">
    <property type="protein sequence ID" value="Aqu2.1.35607_001"/>
    <property type="gene ID" value="Aqu2.1.35607"/>
</dbReference>
<dbReference type="InParanoid" id="A0A1X7V7X8"/>
<proteinExistence type="predicted"/>
<reference evidence="1" key="1">
    <citation type="submission" date="2017-05" db="UniProtKB">
        <authorList>
            <consortium name="EnsemblMetazoa"/>
        </authorList>
    </citation>
    <scope>IDENTIFICATION</scope>
</reference>
<protein>
    <submittedName>
        <fullName evidence="1">Uncharacterized protein</fullName>
    </submittedName>
</protein>
<dbReference type="OMA" id="MSKENEH"/>
<dbReference type="OrthoDB" id="5814287at2759"/>
<evidence type="ECO:0000313" key="1">
    <source>
        <dbReference type="EnsemblMetazoa" id="Aqu2.1.35607_001"/>
    </source>
</evidence>
<organism evidence="1">
    <name type="scientific">Amphimedon queenslandica</name>
    <name type="common">Sponge</name>
    <dbReference type="NCBI Taxonomy" id="400682"/>
    <lineage>
        <taxon>Eukaryota</taxon>
        <taxon>Metazoa</taxon>
        <taxon>Porifera</taxon>
        <taxon>Demospongiae</taxon>
        <taxon>Heteroscleromorpha</taxon>
        <taxon>Haplosclerida</taxon>
        <taxon>Niphatidae</taxon>
        <taxon>Amphimedon</taxon>
    </lineage>
</organism>
<name>A0A1X7V7X8_AMPQE</name>
<sequence length="205" mass="23558">MSKENEHQNSMLTVLQVEKKPLILGGDRCCDSPGFSAKYESYTFLEIQHNVVLNIELVQKEGRKVGKIKGCEEVGSWIKSMVNHLYWAAMSTEDGDPEMILEKWLSLGRHIHNKHHGHGTKFKCAHGRLRKRRWLKYNTKQSDQLLSVIIIKNYLVTSKLSNSYQTSCLDAFHSLINQYAPKHTAFSNTGMMTRLCLAALHYNHK</sequence>
<dbReference type="AlphaFoldDB" id="A0A1X7V7X8"/>